<feature type="region of interest" description="Disordered" evidence="2">
    <location>
        <begin position="26"/>
        <end position="59"/>
    </location>
</feature>
<dbReference type="SUPFAM" id="SSF53850">
    <property type="entry name" value="Periplasmic binding protein-like II"/>
    <property type="match status" value="1"/>
</dbReference>
<proteinExistence type="predicted"/>
<evidence type="ECO:0000256" key="2">
    <source>
        <dbReference type="SAM" id="MobiDB-lite"/>
    </source>
</evidence>
<feature type="compositionally biased region" description="Acidic residues" evidence="2">
    <location>
        <begin position="32"/>
        <end position="56"/>
    </location>
</feature>
<protein>
    <submittedName>
        <fullName evidence="5">ABC transporter substrate-binding protein</fullName>
    </submittedName>
</protein>
<dbReference type="InterPro" id="IPR030678">
    <property type="entry name" value="Peptide/Ni-bd"/>
</dbReference>
<evidence type="ECO:0000313" key="5">
    <source>
        <dbReference type="EMBL" id="XDK33852.1"/>
    </source>
</evidence>
<sequence length="547" mass="61198">MKSTRILLTLFLVLLVAIGLIGCSSNTTKDDEKDDQDTAQNETDDSTDDSDEDADEPAASGGTLRIAYSAQPPSLDQHLSTAAATTEIMGSVYEQLISVDSEYQIVPQLAESFEQSDDGLEITFKLREGVLFHNGKEMKAEDVVASMNRWKDLPGGRGQFDDAIFEEIDEYTVVFKLDKPLSTALTALSQGGTTFSGIMPKEVVEAADETGVTEFIGTGPFKFVEWAHDQHVKLEKFDDYVSQEGESNGLVGEKAALVDEIIFEFVLDPSTRVAGIQSGQYDIVHNIPNDNAILLEGTPGLVSHVASGISTMVAIPNKSRGIFSDVRAREMLAALIDYDEVMTAAYADPQYYRLSHGMMLEPQEAYWYSEQGKEKFYQNDPEKAKKILEEIGYDGETVTIITDREYVTHYNAAVVLQKQLESIGMNVELQVYDWATLLDKVKDPNEEYDLYAMGHSLRADPTAIYYFGKGEGGFTESEELDQLLEEFRNQPTLDDTKEVFDRIQKWHWEYIPALKLGEVSRTEFSTDKVEGLRHQGRMLLWNVSKSE</sequence>
<name>A0AB39HR25_9BACI</name>
<dbReference type="Pfam" id="PF00496">
    <property type="entry name" value="SBP_bac_5"/>
    <property type="match status" value="1"/>
</dbReference>
<dbReference type="InterPro" id="IPR000914">
    <property type="entry name" value="SBP_5_dom"/>
</dbReference>
<dbReference type="GO" id="GO:0043190">
    <property type="term" value="C:ATP-binding cassette (ABC) transporter complex"/>
    <property type="evidence" value="ECO:0007669"/>
    <property type="project" value="InterPro"/>
</dbReference>
<reference evidence="5" key="1">
    <citation type="submission" date="2024-07" db="EMBL/GenBank/DDBJ databases">
        <title>Halotolerant mesophilic bacterium Ornithinibacillus sp. 4-3, sp. nov., isolated from soil.</title>
        <authorList>
            <person name="Sidarenka A.V."/>
            <person name="Guliayeva D.E."/>
            <person name="Leanovich S.I."/>
            <person name="Hileuskaya K.S."/>
            <person name="Akhremchuk A.E."/>
            <person name="Sikolenko M.A."/>
            <person name="Valentovich L.N."/>
        </authorList>
    </citation>
    <scope>NUCLEOTIDE SEQUENCE</scope>
    <source>
        <strain evidence="5">4-3</strain>
    </source>
</reference>
<gene>
    <name evidence="5" type="ORF">AB4Y30_05725</name>
</gene>
<dbReference type="PIRSF" id="PIRSF002741">
    <property type="entry name" value="MppA"/>
    <property type="match status" value="1"/>
</dbReference>
<evidence type="ECO:0000259" key="4">
    <source>
        <dbReference type="Pfam" id="PF00496"/>
    </source>
</evidence>
<evidence type="ECO:0000256" key="1">
    <source>
        <dbReference type="ARBA" id="ARBA00022729"/>
    </source>
</evidence>
<dbReference type="PANTHER" id="PTHR30290">
    <property type="entry name" value="PERIPLASMIC BINDING COMPONENT OF ABC TRANSPORTER"/>
    <property type="match status" value="1"/>
</dbReference>
<dbReference type="AlphaFoldDB" id="A0AB39HR25"/>
<dbReference type="PANTHER" id="PTHR30290:SF38">
    <property type="entry name" value="D,D-DIPEPTIDE-BINDING PERIPLASMIC PROTEIN DDPA-RELATED"/>
    <property type="match status" value="1"/>
</dbReference>
<dbReference type="GO" id="GO:0015833">
    <property type="term" value="P:peptide transport"/>
    <property type="evidence" value="ECO:0007669"/>
    <property type="project" value="TreeGrafter"/>
</dbReference>
<dbReference type="Gene3D" id="3.10.105.10">
    <property type="entry name" value="Dipeptide-binding Protein, Domain 3"/>
    <property type="match status" value="1"/>
</dbReference>
<evidence type="ECO:0000256" key="3">
    <source>
        <dbReference type="SAM" id="SignalP"/>
    </source>
</evidence>
<dbReference type="GO" id="GO:1904680">
    <property type="term" value="F:peptide transmembrane transporter activity"/>
    <property type="evidence" value="ECO:0007669"/>
    <property type="project" value="TreeGrafter"/>
</dbReference>
<dbReference type="InterPro" id="IPR039424">
    <property type="entry name" value="SBP_5"/>
</dbReference>
<organism evidence="5">
    <name type="scientific">Ornithinibacillus sp. 4-3</name>
    <dbReference type="NCBI Taxonomy" id="3231488"/>
    <lineage>
        <taxon>Bacteria</taxon>
        <taxon>Bacillati</taxon>
        <taxon>Bacillota</taxon>
        <taxon>Bacilli</taxon>
        <taxon>Bacillales</taxon>
        <taxon>Bacillaceae</taxon>
        <taxon>Ornithinibacillus</taxon>
    </lineage>
</organism>
<keyword evidence="1 3" id="KW-0732">Signal</keyword>
<accession>A0AB39HR25</accession>
<dbReference type="RefSeq" id="WP_368654530.1">
    <property type="nucleotide sequence ID" value="NZ_CP162599.1"/>
</dbReference>
<dbReference type="CDD" id="cd08502">
    <property type="entry name" value="PBP2_NikA_DppA_OppA_like_16"/>
    <property type="match status" value="1"/>
</dbReference>
<feature type="signal peptide" evidence="3">
    <location>
        <begin position="1"/>
        <end position="29"/>
    </location>
</feature>
<dbReference type="Gene3D" id="3.40.190.10">
    <property type="entry name" value="Periplasmic binding protein-like II"/>
    <property type="match status" value="1"/>
</dbReference>
<dbReference type="GO" id="GO:0042597">
    <property type="term" value="C:periplasmic space"/>
    <property type="evidence" value="ECO:0007669"/>
    <property type="project" value="UniProtKB-ARBA"/>
</dbReference>
<feature type="domain" description="Solute-binding protein family 5" evidence="4">
    <location>
        <begin position="104"/>
        <end position="462"/>
    </location>
</feature>
<dbReference type="PROSITE" id="PS51257">
    <property type="entry name" value="PROKAR_LIPOPROTEIN"/>
    <property type="match status" value="1"/>
</dbReference>
<dbReference type="EMBL" id="CP162599">
    <property type="protein sequence ID" value="XDK33852.1"/>
    <property type="molecule type" value="Genomic_DNA"/>
</dbReference>
<feature type="chain" id="PRO_5044307182" evidence="3">
    <location>
        <begin position="30"/>
        <end position="547"/>
    </location>
</feature>